<dbReference type="Pfam" id="PF02613">
    <property type="entry name" value="Nitrate_red_del"/>
    <property type="match status" value="1"/>
</dbReference>
<dbReference type="RefSeq" id="WP_210113682.1">
    <property type="nucleotide sequence ID" value="NZ_BAAADX010000015.1"/>
</dbReference>
<protein>
    <submittedName>
        <fullName evidence="2">TorA maturation chaperone TorD</fullName>
    </submittedName>
</protein>
<dbReference type="OrthoDB" id="320758at2157"/>
<gene>
    <name evidence="2" type="ORF">J2744_002534</name>
</gene>
<dbReference type="InterPro" id="IPR036411">
    <property type="entry name" value="TorD-like_sf"/>
</dbReference>
<dbReference type="SUPFAM" id="SSF89155">
    <property type="entry name" value="TorD-like"/>
    <property type="match status" value="1"/>
</dbReference>
<organism evidence="2 3">
    <name type="scientific">Halorubrum trapanicum</name>
    <dbReference type="NCBI Taxonomy" id="29284"/>
    <lineage>
        <taxon>Archaea</taxon>
        <taxon>Methanobacteriati</taxon>
        <taxon>Methanobacteriota</taxon>
        <taxon>Stenosarchaea group</taxon>
        <taxon>Halobacteria</taxon>
        <taxon>Halobacteriales</taxon>
        <taxon>Haloferacaceae</taxon>
        <taxon>Halorubrum</taxon>
    </lineage>
</organism>
<dbReference type="AlphaFoldDB" id="A0A8J7RSP3"/>
<accession>A0A8J7RSP3</accession>
<dbReference type="PANTHER" id="PTHR34227">
    <property type="entry name" value="CHAPERONE PROTEIN YCDY"/>
    <property type="match status" value="1"/>
</dbReference>
<dbReference type="InterPro" id="IPR020945">
    <property type="entry name" value="DMSO/NO3_reduct_chaperone"/>
</dbReference>
<sequence>MTENTPTATDHSTGDPRPSIADTFGTLAVCWREPSEGWVDAIESGRFEWLDGVETFGDLDELRVEYTRLFIGPGRDQCPPYESVYRDGADSDDLGPVYGPTTQAVARWYDEYDLRLRDSRSAPPDHIATELEFAAYLSANEDDSVLEQFLNEHLREWVDQFVAHLRENDPGPFYRALIRRTTEAINS</sequence>
<dbReference type="Gene3D" id="1.10.3480.10">
    <property type="entry name" value="TorD-like"/>
    <property type="match status" value="1"/>
</dbReference>
<keyword evidence="3" id="KW-1185">Reference proteome</keyword>
<evidence type="ECO:0000313" key="3">
    <source>
        <dbReference type="Proteomes" id="UP000770586"/>
    </source>
</evidence>
<evidence type="ECO:0000256" key="1">
    <source>
        <dbReference type="ARBA" id="ARBA00023186"/>
    </source>
</evidence>
<dbReference type="Proteomes" id="UP000770586">
    <property type="component" value="Unassembled WGS sequence"/>
</dbReference>
<evidence type="ECO:0000313" key="2">
    <source>
        <dbReference type="EMBL" id="MBP1902832.1"/>
    </source>
</evidence>
<keyword evidence="1" id="KW-0143">Chaperone</keyword>
<dbReference type="EMBL" id="JAGGKE010000012">
    <property type="protein sequence ID" value="MBP1902832.1"/>
    <property type="molecule type" value="Genomic_DNA"/>
</dbReference>
<dbReference type="PANTHER" id="PTHR34227:SF1">
    <property type="entry name" value="DIMETHYL SULFOXIDE REDUCTASE CHAPERONE-RELATED"/>
    <property type="match status" value="1"/>
</dbReference>
<comment type="caution">
    <text evidence="2">The sequence shown here is derived from an EMBL/GenBank/DDBJ whole genome shotgun (WGS) entry which is preliminary data.</text>
</comment>
<dbReference type="InterPro" id="IPR050289">
    <property type="entry name" value="TorD/DmsD_chaperones"/>
</dbReference>
<reference evidence="2 3" key="1">
    <citation type="submission" date="2021-03" db="EMBL/GenBank/DDBJ databases">
        <title>Genomic Encyclopedia of Type Strains, Phase IV (KMG-IV): sequencing the most valuable type-strain genomes for metagenomic binning, comparative biology and taxonomic classification.</title>
        <authorList>
            <person name="Goeker M."/>
        </authorList>
    </citation>
    <scope>NUCLEOTIDE SEQUENCE [LARGE SCALE GENOMIC DNA]</scope>
    <source>
        <strain evidence="2 3">DSM 12287</strain>
    </source>
</reference>
<proteinExistence type="predicted"/>
<name>A0A8J7RSP3_9EURY</name>